<evidence type="ECO:0000256" key="4">
    <source>
        <dbReference type="ARBA" id="ARBA00023284"/>
    </source>
</evidence>
<dbReference type="PANTHER" id="PTHR42852">
    <property type="entry name" value="THIOL:DISULFIDE INTERCHANGE PROTEIN DSBE"/>
    <property type="match status" value="1"/>
</dbReference>
<sequence>MIFLLFNIQNFTLKDFDGKSYDIKEELKGNVVIIDFWASWCKPCIKMMPFLDSIYIKYKNSNLKIFGICVDTKKSISLAKSIWNKNNFSYTPLWDWDNSVMEMLGVKEIPHIFIVYGDGEILYKKEGYDEKEREAFEDTLRKIIVRNIIENSKGGKDE</sequence>
<dbReference type="Pfam" id="PF08534">
    <property type="entry name" value="Redoxin"/>
    <property type="match status" value="1"/>
</dbReference>
<evidence type="ECO:0000313" key="6">
    <source>
        <dbReference type="EMBL" id="HGW92463.1"/>
    </source>
</evidence>
<dbReference type="InterPro" id="IPR013766">
    <property type="entry name" value="Thioredoxin_domain"/>
</dbReference>
<dbReference type="CDD" id="cd02966">
    <property type="entry name" value="TlpA_like_family"/>
    <property type="match status" value="1"/>
</dbReference>
<dbReference type="PANTHER" id="PTHR42852:SF6">
    <property type="entry name" value="THIOL:DISULFIDE INTERCHANGE PROTEIN DSBE"/>
    <property type="match status" value="1"/>
</dbReference>
<dbReference type="GO" id="GO:0017004">
    <property type="term" value="P:cytochrome complex assembly"/>
    <property type="evidence" value="ECO:0007669"/>
    <property type="project" value="UniProtKB-KW"/>
</dbReference>
<dbReference type="AlphaFoldDB" id="A0A7C4Y6T7"/>
<name>A0A7C4Y6T7_UNCW3</name>
<dbReference type="EMBL" id="DTHG01000097">
    <property type="protein sequence ID" value="HGW92463.1"/>
    <property type="molecule type" value="Genomic_DNA"/>
</dbReference>
<evidence type="ECO:0000259" key="5">
    <source>
        <dbReference type="PROSITE" id="PS51352"/>
    </source>
</evidence>
<accession>A0A7C4Y6T7</accession>
<protein>
    <submittedName>
        <fullName evidence="6">TlpA family protein disulfide reductase</fullName>
    </submittedName>
</protein>
<dbReference type="SUPFAM" id="SSF52833">
    <property type="entry name" value="Thioredoxin-like"/>
    <property type="match status" value="1"/>
</dbReference>
<dbReference type="InterPro" id="IPR036249">
    <property type="entry name" value="Thioredoxin-like_sf"/>
</dbReference>
<dbReference type="Gene3D" id="3.40.30.10">
    <property type="entry name" value="Glutaredoxin"/>
    <property type="match status" value="1"/>
</dbReference>
<keyword evidence="4" id="KW-0676">Redox-active center</keyword>
<keyword evidence="2" id="KW-0201">Cytochrome c-type biogenesis</keyword>
<dbReference type="InterPro" id="IPR013740">
    <property type="entry name" value="Redoxin"/>
</dbReference>
<evidence type="ECO:0000256" key="1">
    <source>
        <dbReference type="ARBA" id="ARBA00004196"/>
    </source>
</evidence>
<dbReference type="InterPro" id="IPR050553">
    <property type="entry name" value="Thioredoxin_ResA/DsbE_sf"/>
</dbReference>
<feature type="domain" description="Thioredoxin" evidence="5">
    <location>
        <begin position="2"/>
        <end position="142"/>
    </location>
</feature>
<comment type="caution">
    <text evidence="6">The sequence shown here is derived from an EMBL/GenBank/DDBJ whole genome shotgun (WGS) entry which is preliminary data.</text>
</comment>
<evidence type="ECO:0000256" key="3">
    <source>
        <dbReference type="ARBA" id="ARBA00023157"/>
    </source>
</evidence>
<dbReference type="PROSITE" id="PS51352">
    <property type="entry name" value="THIOREDOXIN_2"/>
    <property type="match status" value="1"/>
</dbReference>
<keyword evidence="3" id="KW-1015">Disulfide bond</keyword>
<organism evidence="6">
    <name type="scientific">candidate division WOR-3 bacterium</name>
    <dbReference type="NCBI Taxonomy" id="2052148"/>
    <lineage>
        <taxon>Bacteria</taxon>
        <taxon>Bacteria division WOR-3</taxon>
    </lineage>
</organism>
<proteinExistence type="predicted"/>
<gene>
    <name evidence="6" type="ORF">ENV67_08010</name>
</gene>
<evidence type="ECO:0000256" key="2">
    <source>
        <dbReference type="ARBA" id="ARBA00022748"/>
    </source>
</evidence>
<dbReference type="GO" id="GO:0030313">
    <property type="term" value="C:cell envelope"/>
    <property type="evidence" value="ECO:0007669"/>
    <property type="project" value="UniProtKB-SubCell"/>
</dbReference>
<dbReference type="GO" id="GO:0016491">
    <property type="term" value="F:oxidoreductase activity"/>
    <property type="evidence" value="ECO:0007669"/>
    <property type="project" value="InterPro"/>
</dbReference>
<reference evidence="6" key="1">
    <citation type="journal article" date="2020" name="mSystems">
        <title>Genome- and Community-Level Interaction Insights into Carbon Utilization and Element Cycling Functions of Hydrothermarchaeota in Hydrothermal Sediment.</title>
        <authorList>
            <person name="Zhou Z."/>
            <person name="Liu Y."/>
            <person name="Xu W."/>
            <person name="Pan J."/>
            <person name="Luo Z.H."/>
            <person name="Li M."/>
        </authorList>
    </citation>
    <scope>NUCLEOTIDE SEQUENCE [LARGE SCALE GENOMIC DNA]</scope>
    <source>
        <strain evidence="6">SpSt-780</strain>
    </source>
</reference>
<comment type="subcellular location">
    <subcellularLocation>
        <location evidence="1">Cell envelope</location>
    </subcellularLocation>
</comment>